<feature type="transmembrane region" description="Helical" evidence="1">
    <location>
        <begin position="136"/>
        <end position="156"/>
    </location>
</feature>
<accession>A0A5C8CNQ0</accession>
<dbReference type="RefSeq" id="WP_147757470.1">
    <property type="nucleotide sequence ID" value="NZ_SAXT01000001.1"/>
</dbReference>
<name>A0A5C8CNQ0_9SPIR</name>
<evidence type="ECO:0000256" key="1">
    <source>
        <dbReference type="SAM" id="Phobius"/>
    </source>
</evidence>
<reference evidence="2 3" key="1">
    <citation type="journal article" date="1992" name="Lakartidningen">
        <title>[Penicillin V and not amoxicillin is the first choice preparation in acute otitis].</title>
        <authorList>
            <person name="Kamme C."/>
            <person name="Lundgren K."/>
            <person name="Prellner K."/>
        </authorList>
    </citation>
    <scope>NUCLEOTIDE SEQUENCE [LARGE SCALE GENOMIC DNA]</scope>
    <source>
        <strain evidence="2 3">W1</strain>
    </source>
</reference>
<keyword evidence="1" id="KW-0812">Transmembrane</keyword>
<dbReference type="Pfam" id="PF13584">
    <property type="entry name" value="BatD"/>
    <property type="match status" value="1"/>
</dbReference>
<keyword evidence="1" id="KW-1133">Transmembrane helix</keyword>
<comment type="caution">
    <text evidence="2">The sequence shown here is derived from an EMBL/GenBank/DDBJ whole genome shotgun (WGS) entry which is preliminary data.</text>
</comment>
<organism evidence="2 3">
    <name type="scientific">Brachyspira aalborgi</name>
    <dbReference type="NCBI Taxonomy" id="29522"/>
    <lineage>
        <taxon>Bacteria</taxon>
        <taxon>Pseudomonadati</taxon>
        <taxon>Spirochaetota</taxon>
        <taxon>Spirochaetia</taxon>
        <taxon>Brachyspirales</taxon>
        <taxon>Brachyspiraceae</taxon>
        <taxon>Brachyspira</taxon>
    </lineage>
</organism>
<dbReference type="InterPro" id="IPR025738">
    <property type="entry name" value="BatD"/>
</dbReference>
<dbReference type="EMBL" id="SAXT01000001">
    <property type="protein sequence ID" value="TXJ13262.1"/>
    <property type="molecule type" value="Genomic_DNA"/>
</dbReference>
<gene>
    <name evidence="2" type="ORF">EPJ80_00500</name>
</gene>
<protein>
    <submittedName>
        <fullName evidence="2">Uncharacterized protein</fullName>
    </submittedName>
</protein>
<proteinExistence type="predicted"/>
<dbReference type="AlphaFoldDB" id="A0A5C8CNQ0"/>
<dbReference type="Proteomes" id="UP000325116">
    <property type="component" value="Unassembled WGS sequence"/>
</dbReference>
<sequence length="172" mass="20274">MKYYIFLILIIFANILYPLVIVEGKINKKNIYKWQTIKYSLEFIGDAETFKAEGLNENAISDFKVIKKEIESELSAKKNNEAISKYKIIYTLKPIRKGKLKIPELEAQYYEIRNGNNLIPKEEPLRGYKIRVFGNYFLIITIIEYLILILIVFLTYKHIKSKKLSKIKKGEK</sequence>
<keyword evidence="1" id="KW-0472">Membrane</keyword>
<evidence type="ECO:0000313" key="3">
    <source>
        <dbReference type="Proteomes" id="UP000325116"/>
    </source>
</evidence>
<evidence type="ECO:0000313" key="2">
    <source>
        <dbReference type="EMBL" id="TXJ13262.1"/>
    </source>
</evidence>
<feature type="transmembrane region" description="Helical" evidence="1">
    <location>
        <begin position="6"/>
        <end position="24"/>
    </location>
</feature>